<dbReference type="Pfam" id="PF05981">
    <property type="entry name" value="CreA"/>
    <property type="match status" value="1"/>
</dbReference>
<dbReference type="PANTHER" id="PTHR37952:SF2">
    <property type="entry name" value="PROTEIN CREA"/>
    <property type="match status" value="1"/>
</dbReference>
<dbReference type="EMBL" id="CP159373">
    <property type="protein sequence ID" value="XCN71611.1"/>
    <property type="molecule type" value="Genomic_DNA"/>
</dbReference>
<protein>
    <submittedName>
        <fullName evidence="1">CreA family protein</fullName>
    </submittedName>
</protein>
<name>A0AAU8LQR6_9BACT</name>
<dbReference type="GO" id="GO:0005829">
    <property type="term" value="C:cytosol"/>
    <property type="evidence" value="ECO:0007669"/>
    <property type="project" value="TreeGrafter"/>
</dbReference>
<dbReference type="PANTHER" id="PTHR37952">
    <property type="match status" value="1"/>
</dbReference>
<evidence type="ECO:0000313" key="1">
    <source>
        <dbReference type="EMBL" id="XCN71611.1"/>
    </source>
</evidence>
<proteinExistence type="predicted"/>
<organism evidence="1">
    <name type="scientific">Candidatus Electrothrix aestuarii</name>
    <dbReference type="NCBI Taxonomy" id="3062594"/>
    <lineage>
        <taxon>Bacteria</taxon>
        <taxon>Pseudomonadati</taxon>
        <taxon>Thermodesulfobacteriota</taxon>
        <taxon>Desulfobulbia</taxon>
        <taxon>Desulfobulbales</taxon>
        <taxon>Desulfobulbaceae</taxon>
        <taxon>Candidatus Electrothrix</taxon>
    </lineage>
</organism>
<reference evidence="1" key="2">
    <citation type="submission" date="2024-06" db="EMBL/GenBank/DDBJ databases">
        <authorList>
            <person name="Plum-Jensen L.E."/>
            <person name="Schramm A."/>
            <person name="Marshall I.P.G."/>
        </authorList>
    </citation>
    <scope>NUCLEOTIDE SEQUENCE</scope>
    <source>
        <strain evidence="1">Rat1</strain>
    </source>
</reference>
<sequence>MMKTRAIMGVGRAGGLLAALLVGTVGSTLETRTAQAEVVGEVSTTFKLIGANDKIVIEAFDDPDISGATCYLSRAKTGGIKGTVGLAEDTSDASLACRQTGPITLPEDVANGKDDGEQVFRKSTSILFKKLQVVRFYDPKRNTLIYLTYSDKLIDGSPKNSISTIVIRPWRK</sequence>
<dbReference type="AlphaFoldDB" id="A0AAU8LQR6"/>
<dbReference type="KEGG" id="eaj:Q3M24_15005"/>
<accession>A0AAU8LQR6</accession>
<dbReference type="PIRSF" id="PIRSF003174">
    <property type="entry name" value="CreA"/>
    <property type="match status" value="1"/>
</dbReference>
<dbReference type="InterPro" id="IPR010292">
    <property type="entry name" value="Uncharacterised_CreA"/>
</dbReference>
<reference evidence="1" key="1">
    <citation type="journal article" date="2024" name="Syst. Appl. Microbiol.">
        <title>First single-strain enrichments of Electrothrix cable bacteria, description of E. aestuarii sp. nov. and E. rattekaaiensis sp. nov., and proposal of a cable bacteria taxonomy following the rules of the SeqCode.</title>
        <authorList>
            <person name="Plum-Jensen L.E."/>
            <person name="Schramm A."/>
            <person name="Marshall I.P.G."/>
        </authorList>
    </citation>
    <scope>NUCLEOTIDE SEQUENCE</scope>
    <source>
        <strain evidence="1">Rat1</strain>
    </source>
</reference>
<gene>
    <name evidence="1" type="ORF">Q3M24_15005</name>
</gene>